<dbReference type="PANTHER" id="PTHR42873">
    <property type="entry name" value="RIBOSOMAL RNA LARGE SUBUNIT METHYLTRANSFERASE"/>
    <property type="match status" value="1"/>
</dbReference>
<dbReference type="GO" id="GO:0005737">
    <property type="term" value="C:cytoplasm"/>
    <property type="evidence" value="ECO:0007669"/>
    <property type="project" value="UniProtKB-SubCell"/>
</dbReference>
<dbReference type="InterPro" id="IPR041532">
    <property type="entry name" value="RlmI-like_PUA"/>
</dbReference>
<comment type="subcellular location">
    <subcellularLocation>
        <location evidence="1">Cytoplasm</location>
    </subcellularLocation>
</comment>
<dbReference type="EMBL" id="DTKL01000056">
    <property type="protein sequence ID" value="HGY94756.1"/>
    <property type="molecule type" value="Genomic_DNA"/>
</dbReference>
<protein>
    <submittedName>
        <fullName evidence="10">Class I SAM-dependent rRNA methyltransferase</fullName>
    </submittedName>
</protein>
<feature type="region of interest" description="Disordered" evidence="7">
    <location>
        <begin position="1"/>
        <end position="60"/>
    </location>
</feature>
<feature type="domain" description="S-adenosylmethionine-dependent methyltransferase" evidence="8">
    <location>
        <begin position="220"/>
        <end position="400"/>
    </location>
</feature>
<dbReference type="PROSITE" id="PS50890">
    <property type="entry name" value="PUA"/>
    <property type="match status" value="1"/>
</dbReference>
<dbReference type="Gene3D" id="3.30.750.80">
    <property type="entry name" value="RNA methyltransferase domain (HRMD) like"/>
    <property type="match status" value="1"/>
</dbReference>
<keyword evidence="3 10" id="KW-0489">Methyltransferase</keyword>
<dbReference type="AlphaFoldDB" id="A0A7V5CTE3"/>
<dbReference type="Pfam" id="PF10672">
    <property type="entry name" value="Methyltrans_SAM"/>
    <property type="match status" value="1"/>
</dbReference>
<evidence type="ECO:0000256" key="2">
    <source>
        <dbReference type="ARBA" id="ARBA00022490"/>
    </source>
</evidence>
<evidence type="ECO:0000256" key="4">
    <source>
        <dbReference type="ARBA" id="ARBA00022679"/>
    </source>
</evidence>
<dbReference type="Gene3D" id="2.30.130.10">
    <property type="entry name" value="PUA domain"/>
    <property type="match status" value="1"/>
</dbReference>
<evidence type="ECO:0000256" key="1">
    <source>
        <dbReference type="ARBA" id="ARBA00004496"/>
    </source>
</evidence>
<sequence>MVPLMSSSQKSRPAQSPYSARTQQKAAPRPSAKSPASAPTPQIPAPQTPAPQPPTHPGITISRRAADRLLAGHVWVYRSEVEAISPSEHPAGLAPVYDRRGTVFGTALFNPDSEITLRLISAAEITDEAAFLALLQQRLRHAIGRRKAQLAAEHSACRLVFSEADALPGIIADKYGDLIILQLASKVLDTAAVRAAIVSVLVEELSPATILERPSPRIRELEQLSVPPSAVLYAQGDPLTHSTFALNGLLFRFDAEAGQKTGAFLDQRENYAAAARHAHGQALDICTYQGGFALHLAQVCPRVTGIDISRAALEVAELNLAANYSALGASEVDWIEANAFDLLRDWSDAGIAYDTIVLDPPAFAKSKRALDGALRGYKEFNLRALKMLRPGGVLVTHSCSHQVSLADFTEVVRAAAADARRRVRLLERRGAASDHPVILNIPETEYLKCLILEVD</sequence>
<dbReference type="CDD" id="cd02440">
    <property type="entry name" value="AdoMet_MTases"/>
    <property type="match status" value="1"/>
</dbReference>
<evidence type="ECO:0000256" key="7">
    <source>
        <dbReference type="SAM" id="MobiDB-lite"/>
    </source>
</evidence>
<feature type="compositionally biased region" description="Polar residues" evidence="7">
    <location>
        <begin position="1"/>
        <end position="25"/>
    </location>
</feature>
<dbReference type="GO" id="GO:0008168">
    <property type="term" value="F:methyltransferase activity"/>
    <property type="evidence" value="ECO:0007669"/>
    <property type="project" value="UniProtKB-KW"/>
</dbReference>
<dbReference type="InterPro" id="IPR029063">
    <property type="entry name" value="SAM-dependent_MTases_sf"/>
</dbReference>
<feature type="compositionally biased region" description="Pro residues" evidence="7">
    <location>
        <begin position="41"/>
        <end position="56"/>
    </location>
</feature>
<accession>A0A7V5CTE3</accession>
<evidence type="ECO:0000256" key="5">
    <source>
        <dbReference type="ARBA" id="ARBA00022691"/>
    </source>
</evidence>
<gene>
    <name evidence="10" type="ORF">ENW50_08770</name>
</gene>
<dbReference type="InterPro" id="IPR015947">
    <property type="entry name" value="PUA-like_sf"/>
</dbReference>
<feature type="compositionally biased region" description="Low complexity" evidence="7">
    <location>
        <begin position="26"/>
        <end position="40"/>
    </location>
</feature>
<comment type="caution">
    <text evidence="10">The sequence shown here is derived from an EMBL/GenBank/DDBJ whole genome shotgun (WGS) entry which is preliminary data.</text>
</comment>
<dbReference type="Pfam" id="PF17785">
    <property type="entry name" value="PUA_3"/>
    <property type="match status" value="1"/>
</dbReference>
<organism evidence="10">
    <name type="scientific">Acidobacterium capsulatum</name>
    <dbReference type="NCBI Taxonomy" id="33075"/>
    <lineage>
        <taxon>Bacteria</taxon>
        <taxon>Pseudomonadati</taxon>
        <taxon>Acidobacteriota</taxon>
        <taxon>Terriglobia</taxon>
        <taxon>Terriglobales</taxon>
        <taxon>Acidobacteriaceae</taxon>
        <taxon>Acidobacterium</taxon>
    </lineage>
</organism>
<dbReference type="InterPro" id="IPR036974">
    <property type="entry name" value="PUA_sf"/>
</dbReference>
<dbReference type="PANTHER" id="PTHR42873:SF1">
    <property type="entry name" value="S-ADENOSYLMETHIONINE-DEPENDENT METHYLTRANSFERASE DOMAIN-CONTAINING PROTEIN"/>
    <property type="match status" value="1"/>
</dbReference>
<evidence type="ECO:0000259" key="9">
    <source>
        <dbReference type="Pfam" id="PF17785"/>
    </source>
</evidence>
<dbReference type="GO" id="GO:0032259">
    <property type="term" value="P:methylation"/>
    <property type="evidence" value="ECO:0007669"/>
    <property type="project" value="UniProtKB-KW"/>
</dbReference>
<keyword evidence="4 10" id="KW-0808">Transferase</keyword>
<evidence type="ECO:0000256" key="6">
    <source>
        <dbReference type="ARBA" id="ARBA00038091"/>
    </source>
</evidence>
<dbReference type="SUPFAM" id="SSF53335">
    <property type="entry name" value="S-adenosyl-L-methionine-dependent methyltransferases"/>
    <property type="match status" value="1"/>
</dbReference>
<dbReference type="GO" id="GO:0003723">
    <property type="term" value="F:RNA binding"/>
    <property type="evidence" value="ECO:0007669"/>
    <property type="project" value="InterPro"/>
</dbReference>
<proteinExistence type="inferred from homology"/>
<keyword evidence="2" id="KW-0963">Cytoplasm</keyword>
<dbReference type="InterPro" id="IPR019614">
    <property type="entry name" value="SAM-dep_methyl-trfase"/>
</dbReference>
<feature type="domain" description="RlmI-like PUA" evidence="9">
    <location>
        <begin position="59"/>
        <end position="121"/>
    </location>
</feature>
<keyword evidence="5" id="KW-0949">S-adenosyl-L-methionine</keyword>
<name>A0A7V5CTE3_9BACT</name>
<evidence type="ECO:0000256" key="3">
    <source>
        <dbReference type="ARBA" id="ARBA00022603"/>
    </source>
</evidence>
<comment type="similarity">
    <text evidence="6">Belongs to the methyltransferase superfamily. RlmI family.</text>
</comment>
<dbReference type="SUPFAM" id="SSF88697">
    <property type="entry name" value="PUA domain-like"/>
    <property type="match status" value="1"/>
</dbReference>
<reference evidence="10" key="1">
    <citation type="journal article" date="2020" name="mSystems">
        <title>Genome- and Community-Level Interaction Insights into Carbon Utilization and Element Cycling Functions of Hydrothermarchaeota in Hydrothermal Sediment.</title>
        <authorList>
            <person name="Zhou Z."/>
            <person name="Liu Y."/>
            <person name="Xu W."/>
            <person name="Pan J."/>
            <person name="Luo Z.H."/>
            <person name="Li M."/>
        </authorList>
    </citation>
    <scope>NUCLEOTIDE SEQUENCE [LARGE SCALE GENOMIC DNA]</scope>
    <source>
        <strain evidence="10">SpSt-855</strain>
    </source>
</reference>
<evidence type="ECO:0000259" key="8">
    <source>
        <dbReference type="Pfam" id="PF10672"/>
    </source>
</evidence>
<dbReference type="CDD" id="cd21153">
    <property type="entry name" value="PUA_RlmI"/>
    <property type="match status" value="1"/>
</dbReference>
<dbReference type="Gene3D" id="3.40.50.150">
    <property type="entry name" value="Vaccinia Virus protein VP39"/>
    <property type="match status" value="1"/>
</dbReference>
<dbReference type="CDD" id="cd11572">
    <property type="entry name" value="RlmI_M_like"/>
    <property type="match status" value="1"/>
</dbReference>
<evidence type="ECO:0000313" key="10">
    <source>
        <dbReference type="EMBL" id="HGY94756.1"/>
    </source>
</evidence>